<feature type="compositionally biased region" description="Basic and acidic residues" evidence="1">
    <location>
        <begin position="414"/>
        <end position="425"/>
    </location>
</feature>
<evidence type="ECO:0000313" key="3">
    <source>
        <dbReference type="EMBL" id="KUI68957.1"/>
    </source>
</evidence>
<dbReference type="Pfam" id="PF00561">
    <property type="entry name" value="Abhydrolase_1"/>
    <property type="match status" value="1"/>
</dbReference>
<dbReference type="InterPro" id="IPR000073">
    <property type="entry name" value="AB_hydrolase_1"/>
</dbReference>
<dbReference type="InterPro" id="IPR029058">
    <property type="entry name" value="AB_hydrolase_fold"/>
</dbReference>
<reference evidence="3" key="1">
    <citation type="submission" date="2014-12" db="EMBL/GenBank/DDBJ databases">
        <title>Genome Sequence of Valsa Canker Pathogens Uncovers a Specific Adaption of Colonization on Woody Bark.</title>
        <authorList>
            <person name="Yin Z."/>
            <person name="Liu H."/>
            <person name="Gao X."/>
            <person name="Li Z."/>
            <person name="Song N."/>
            <person name="Ke X."/>
            <person name="Dai Q."/>
            <person name="Wu Y."/>
            <person name="Sun Y."/>
            <person name="Xu J.-R."/>
            <person name="Kang Z.K."/>
            <person name="Wang L."/>
            <person name="Huang L."/>
        </authorList>
    </citation>
    <scope>NUCLEOTIDE SEQUENCE [LARGE SCALE GENOMIC DNA]</scope>
    <source>
        <strain evidence="3">03-8</strain>
    </source>
</reference>
<feature type="compositionally biased region" description="Basic and acidic residues" evidence="1">
    <location>
        <begin position="456"/>
        <end position="465"/>
    </location>
</feature>
<accession>A0A194VY75</accession>
<dbReference type="InterPro" id="IPR050471">
    <property type="entry name" value="AB_hydrolase"/>
</dbReference>
<feature type="compositionally biased region" description="Basic and acidic residues" evidence="1">
    <location>
        <begin position="353"/>
        <end position="376"/>
    </location>
</feature>
<feature type="compositionally biased region" description="Low complexity" evidence="1">
    <location>
        <begin position="153"/>
        <end position="171"/>
    </location>
</feature>
<name>A0A194VY75_CYTMA</name>
<feature type="compositionally biased region" description="Basic and acidic residues" evidence="1">
    <location>
        <begin position="227"/>
        <end position="239"/>
    </location>
</feature>
<feature type="region of interest" description="Disordered" evidence="1">
    <location>
        <begin position="76"/>
        <end position="378"/>
    </location>
</feature>
<keyword evidence="4" id="KW-1185">Reference proteome</keyword>
<gene>
    <name evidence="3" type="ORF">VM1G_03748</name>
</gene>
<dbReference type="OrthoDB" id="435520at2759"/>
<feature type="region of interest" description="Disordered" evidence="1">
    <location>
        <begin position="1"/>
        <end position="49"/>
    </location>
</feature>
<dbReference type="SUPFAM" id="SSF53474">
    <property type="entry name" value="alpha/beta-Hydrolases"/>
    <property type="match status" value="1"/>
</dbReference>
<evidence type="ECO:0000313" key="4">
    <source>
        <dbReference type="Proteomes" id="UP000078559"/>
    </source>
</evidence>
<proteinExistence type="predicted"/>
<dbReference type="PANTHER" id="PTHR43433:SF10">
    <property type="entry name" value="AB HYDROLASE-1 DOMAIN-CONTAINING PROTEIN"/>
    <property type="match status" value="1"/>
</dbReference>
<dbReference type="PANTHER" id="PTHR43433">
    <property type="entry name" value="HYDROLASE, ALPHA/BETA FOLD FAMILY PROTEIN"/>
    <property type="match status" value="1"/>
</dbReference>
<feature type="compositionally biased region" description="Polar residues" evidence="1">
    <location>
        <begin position="275"/>
        <end position="315"/>
    </location>
</feature>
<feature type="compositionally biased region" description="Low complexity" evidence="1">
    <location>
        <begin position="316"/>
        <end position="325"/>
    </location>
</feature>
<feature type="compositionally biased region" description="Basic and acidic residues" evidence="1">
    <location>
        <begin position="201"/>
        <end position="211"/>
    </location>
</feature>
<dbReference type="AlphaFoldDB" id="A0A194VY75"/>
<feature type="region of interest" description="Disordered" evidence="1">
    <location>
        <begin position="667"/>
        <end position="714"/>
    </location>
</feature>
<evidence type="ECO:0000256" key="1">
    <source>
        <dbReference type="SAM" id="MobiDB-lite"/>
    </source>
</evidence>
<feature type="region of interest" description="Disordered" evidence="1">
    <location>
        <begin position="399"/>
        <end position="468"/>
    </location>
</feature>
<feature type="compositionally biased region" description="Polar residues" evidence="1">
    <location>
        <begin position="251"/>
        <end position="261"/>
    </location>
</feature>
<protein>
    <recommendedName>
        <fullName evidence="2">AB hydrolase-1 domain-containing protein</fullName>
    </recommendedName>
</protein>
<dbReference type="EMBL" id="CM003101">
    <property type="protein sequence ID" value="KUI68957.1"/>
    <property type="molecule type" value="Genomic_DNA"/>
</dbReference>
<organism evidence="3 4">
    <name type="scientific">Cytospora mali</name>
    <name type="common">Apple Valsa canker fungus</name>
    <name type="synonym">Valsa mali</name>
    <dbReference type="NCBI Taxonomy" id="578113"/>
    <lineage>
        <taxon>Eukaryota</taxon>
        <taxon>Fungi</taxon>
        <taxon>Dikarya</taxon>
        <taxon>Ascomycota</taxon>
        <taxon>Pezizomycotina</taxon>
        <taxon>Sordariomycetes</taxon>
        <taxon>Sordariomycetidae</taxon>
        <taxon>Diaporthales</taxon>
        <taxon>Cytosporaceae</taxon>
        <taxon>Cytospora</taxon>
    </lineage>
</organism>
<dbReference type="Proteomes" id="UP000078559">
    <property type="component" value="Chromosome 4"/>
</dbReference>
<dbReference type="SMR" id="A0A194VY75"/>
<evidence type="ECO:0000259" key="2">
    <source>
        <dbReference type="Pfam" id="PF00561"/>
    </source>
</evidence>
<sequence>MDPFAVPALPPPIPGHSRHSRHQEVEDTNYTSPSAIRQHARNESVAPASPEVISSLITSLSVISRPASAHFELPLDFLQSPSSPQPQSPNSHRGSFGVDYGAYSQPSLSELRRSEPDLDETAAAPPIIKTSKPPSGYSHLTAPRSPEKREVGGLRSFLSGLSSSRPSSRGSVTSKASKDAEGPSLGNISVERGLSPVSSPEVKKSSRDSWGKKTAVRSQMGLMYMSSKERLRDNEDRRRAALGPCGGNNGGLSASAMSRTASPRLDPFLAEMSITEESLWNNENTPTKHGSATDGSMSPTPRTIPTRDSSLRKTGSNAQRSSRNSRASKRNSEHGPILEEEDYFGRGDNGLQKGREGESSRNKRYSRKDICTDKFLDPSSAVTAKSSHYIDHYVTDTEAEIDDGAPAPHIAQGKRRDREASSDRGSRRRSGRSTPELRVKRSSSRLKRLSGPLSPRPEDKPKEFEPTNVTYERPQSADSIDDSVEAYLRSPRLSQKIRHPQTGRVISFSEVGDPEGSAVFCCVGMGLTRYVTAFYDELALTLKLRLITPDRPGVGDSEAYADGTATPLSWPDDVYTICQSLKITKFSILAHSAGAIYALATALRMPQHIRGRMHLLAPWIPPSQMSVFGASAQTPLPPTNAIPTSQKILRALPTPILKAANSSFMTATSSSLTSSLPRQKKTKRKPRDKDHSTSRASDRPILDGHNGHKTSSDHPMLMVATEEMDQIRPEGASPTGTMPPTSFGATSDRYGGIGSSMGGGGNPPTDEDAMIAAAESALADKERQETYDMRLTQSIWELATTGANPAVDLLVCLERRHTIGFRYVDITRPVVLHHGSRDNRVPVENVKWLGQTMKRCEVRVLEGEGHGLMASPTVMGGVLMEISKEWEDWMRLTGASGRKEEKKWAGLK</sequence>
<feature type="domain" description="AB hydrolase-1" evidence="2">
    <location>
        <begin position="541"/>
        <end position="625"/>
    </location>
</feature>
<feature type="compositionally biased region" description="Basic and acidic residues" evidence="1">
    <location>
        <begin position="687"/>
        <end position="712"/>
    </location>
</feature>
<dbReference type="Gene3D" id="3.40.50.1820">
    <property type="entry name" value="alpha/beta hydrolase"/>
    <property type="match status" value="1"/>
</dbReference>